<feature type="domain" description="PD-(D/E)XK endonuclease-like" evidence="1">
    <location>
        <begin position="5"/>
        <end position="145"/>
    </location>
</feature>
<accession>A0A1F4UL09</accession>
<organism evidence="2 3">
    <name type="scientific">candidate division WWE3 bacterium RBG_19FT_COMBO_34_6</name>
    <dbReference type="NCBI Taxonomy" id="1802612"/>
    <lineage>
        <taxon>Bacteria</taxon>
        <taxon>Katanobacteria</taxon>
    </lineage>
</organism>
<gene>
    <name evidence="2" type="ORF">A2V49_03835</name>
</gene>
<dbReference type="Gene3D" id="3.90.320.10">
    <property type="match status" value="1"/>
</dbReference>
<sequence>MARLTLSTSSLQQILFCPYSYYLAHILKEKGYMSYPTLLGQAVHRFINFLYSGKHPDRPFFYKGLEPQARSAWFRKWSDICANPPKEIRFPDKIEEQKYGAYGWICVKNYWQQNIDKPVPLYSEKRIKFPILAGVDFVGVFDQIRELPIDVIKKFNPGIIRDGVFVSGYANVVIVDLKTNRQDYDITKYKSNPSPLEQAMAQFELHEYIQPTAYYWLYLKWTKKMPVGFFWYHLGSGKHFFTKRSTADFKTFMVQIRHAVNLLNSAEFPKKPSKICQYCDYNVACSKTRGSRGLQYSEPAINIGETRQFKVAMGGKKENKPKQLKFKLKVERVARKNKD</sequence>
<dbReference type="Proteomes" id="UP000178615">
    <property type="component" value="Unassembled WGS sequence"/>
</dbReference>
<name>A0A1F4UL09_UNCKA</name>
<feature type="domain" description="PD-(D/E)XK endonuclease-like" evidence="1">
    <location>
        <begin position="172"/>
        <end position="285"/>
    </location>
</feature>
<dbReference type="InterPro" id="IPR011604">
    <property type="entry name" value="PDDEXK-like_dom_sf"/>
</dbReference>
<dbReference type="InterPro" id="IPR038726">
    <property type="entry name" value="PDDEXK_AddAB-type"/>
</dbReference>
<dbReference type="AlphaFoldDB" id="A0A1F4UL09"/>
<evidence type="ECO:0000313" key="2">
    <source>
        <dbReference type="EMBL" id="OGC45596.1"/>
    </source>
</evidence>
<proteinExistence type="predicted"/>
<comment type="caution">
    <text evidence="2">The sequence shown here is derived from an EMBL/GenBank/DDBJ whole genome shotgun (WGS) entry which is preliminary data.</text>
</comment>
<evidence type="ECO:0000313" key="3">
    <source>
        <dbReference type="Proteomes" id="UP000178615"/>
    </source>
</evidence>
<dbReference type="Pfam" id="PF12705">
    <property type="entry name" value="PDDEXK_1"/>
    <property type="match status" value="2"/>
</dbReference>
<reference evidence="2 3" key="1">
    <citation type="journal article" date="2016" name="Nat. Commun.">
        <title>Thousands of microbial genomes shed light on interconnected biogeochemical processes in an aquifer system.</title>
        <authorList>
            <person name="Anantharaman K."/>
            <person name="Brown C.T."/>
            <person name="Hug L.A."/>
            <person name="Sharon I."/>
            <person name="Castelle C.J."/>
            <person name="Probst A.J."/>
            <person name="Thomas B.C."/>
            <person name="Singh A."/>
            <person name="Wilkins M.J."/>
            <person name="Karaoz U."/>
            <person name="Brodie E.L."/>
            <person name="Williams K.H."/>
            <person name="Hubbard S.S."/>
            <person name="Banfield J.F."/>
        </authorList>
    </citation>
    <scope>NUCLEOTIDE SEQUENCE [LARGE SCALE GENOMIC DNA]</scope>
</reference>
<dbReference type="EMBL" id="MEUV01000026">
    <property type="protein sequence ID" value="OGC45596.1"/>
    <property type="molecule type" value="Genomic_DNA"/>
</dbReference>
<protein>
    <recommendedName>
        <fullName evidence="1">PD-(D/E)XK endonuclease-like domain-containing protein</fullName>
    </recommendedName>
</protein>
<evidence type="ECO:0000259" key="1">
    <source>
        <dbReference type="Pfam" id="PF12705"/>
    </source>
</evidence>